<proteinExistence type="predicted"/>
<organism evidence="1 2">
    <name type="scientific">Aneurinibacillus migulanus</name>
    <name type="common">Bacillus migulanus</name>
    <dbReference type="NCBI Taxonomy" id="47500"/>
    <lineage>
        <taxon>Bacteria</taxon>
        <taxon>Bacillati</taxon>
        <taxon>Bacillota</taxon>
        <taxon>Bacilli</taxon>
        <taxon>Bacillales</taxon>
        <taxon>Paenibacillaceae</taxon>
        <taxon>Aneurinibacillus group</taxon>
        <taxon>Aneurinibacillus</taxon>
    </lineage>
</organism>
<accession>A0A1G8YLH4</accession>
<protein>
    <submittedName>
        <fullName evidence="1">Uncharacterized protein</fullName>
    </submittedName>
</protein>
<gene>
    <name evidence="1" type="ORF">SAMN04487909_13643</name>
</gene>
<evidence type="ECO:0000313" key="2">
    <source>
        <dbReference type="Proteomes" id="UP000182836"/>
    </source>
</evidence>
<dbReference type="AlphaFoldDB" id="A0A1G8YLH4"/>
<dbReference type="Proteomes" id="UP000182836">
    <property type="component" value="Unassembled WGS sequence"/>
</dbReference>
<evidence type="ECO:0000313" key="1">
    <source>
        <dbReference type="EMBL" id="SDK03543.1"/>
    </source>
</evidence>
<dbReference type="EMBL" id="FNED01000036">
    <property type="protein sequence ID" value="SDK03543.1"/>
    <property type="molecule type" value="Genomic_DNA"/>
</dbReference>
<reference evidence="1 2" key="1">
    <citation type="submission" date="2016-10" db="EMBL/GenBank/DDBJ databases">
        <authorList>
            <person name="de Groot N.N."/>
        </authorList>
    </citation>
    <scope>NUCLEOTIDE SEQUENCE [LARGE SCALE GENOMIC DNA]</scope>
    <source>
        <strain evidence="1 2">DSM 2895</strain>
    </source>
</reference>
<sequence length="48" mass="5647">MVLLQMEKLSISVVEKHFVSQVEVGERGENGYCWGSVEMRVKLYYKHE</sequence>
<name>A0A1G8YLH4_ANEMI</name>